<dbReference type="PANTHER" id="PTHR46268:SF27">
    <property type="entry name" value="UNIVERSAL STRESS PROTEIN RV2623"/>
    <property type="match status" value="1"/>
</dbReference>
<evidence type="ECO:0000313" key="6">
    <source>
        <dbReference type="Proteomes" id="UP001501470"/>
    </source>
</evidence>
<evidence type="ECO:0000259" key="4">
    <source>
        <dbReference type="Pfam" id="PF00582"/>
    </source>
</evidence>
<comment type="similarity">
    <text evidence="1">Belongs to the universal stress protein A family.</text>
</comment>
<keyword evidence="3" id="KW-0067">ATP-binding</keyword>
<dbReference type="PRINTS" id="PR01438">
    <property type="entry name" value="UNVRSLSTRESS"/>
</dbReference>
<dbReference type="CDD" id="cd23659">
    <property type="entry name" value="USP_At3g01520-like"/>
    <property type="match status" value="1"/>
</dbReference>
<dbReference type="SUPFAM" id="SSF52402">
    <property type="entry name" value="Adenine nucleotide alpha hydrolases-like"/>
    <property type="match status" value="2"/>
</dbReference>
<accession>A0ABN2B6B1</accession>
<dbReference type="Gene3D" id="3.40.50.620">
    <property type="entry name" value="HUPs"/>
    <property type="match status" value="2"/>
</dbReference>
<proteinExistence type="inferred from homology"/>
<keyword evidence="6" id="KW-1185">Reference proteome</keyword>
<feature type="domain" description="UspA" evidence="4">
    <location>
        <begin position="149"/>
        <end position="277"/>
    </location>
</feature>
<dbReference type="EMBL" id="BAAAQD010000013">
    <property type="protein sequence ID" value="GAA1534851.1"/>
    <property type="molecule type" value="Genomic_DNA"/>
</dbReference>
<evidence type="ECO:0000313" key="5">
    <source>
        <dbReference type="EMBL" id="GAA1534851.1"/>
    </source>
</evidence>
<evidence type="ECO:0000256" key="3">
    <source>
        <dbReference type="ARBA" id="ARBA00022840"/>
    </source>
</evidence>
<comment type="caution">
    <text evidence="5">The sequence shown here is derived from an EMBL/GenBank/DDBJ whole genome shotgun (WGS) entry which is preliminary data.</text>
</comment>
<gene>
    <name evidence="5" type="ORF">GCM10009827_061260</name>
</gene>
<reference evidence="5 6" key="1">
    <citation type="journal article" date="2019" name="Int. J. Syst. Evol. Microbiol.">
        <title>The Global Catalogue of Microorganisms (GCM) 10K type strain sequencing project: providing services to taxonomists for standard genome sequencing and annotation.</title>
        <authorList>
            <consortium name="The Broad Institute Genomics Platform"/>
            <consortium name="The Broad Institute Genome Sequencing Center for Infectious Disease"/>
            <person name="Wu L."/>
            <person name="Ma J."/>
        </authorList>
    </citation>
    <scope>NUCLEOTIDE SEQUENCE [LARGE SCALE GENOMIC DNA]</scope>
    <source>
        <strain evidence="5 6">JCM 15933</strain>
    </source>
</reference>
<dbReference type="InterPro" id="IPR006015">
    <property type="entry name" value="Universal_stress_UspA"/>
</dbReference>
<dbReference type="PANTHER" id="PTHR46268">
    <property type="entry name" value="STRESS RESPONSE PROTEIN NHAX"/>
    <property type="match status" value="1"/>
</dbReference>
<sequence length="283" mass="28985">MNIQRVVVGYDGSDEARKAVDWAAAEAARARAQLRIVHGYQVVWPGVYYDVTAELIEAAERAGEQLVAEAVARVRDRHDGLDVVGVAVHAPGAATLLDLGEAAGLLVVGSRGAGGVSNLLLGSVSQQVATHARTPVAVVRGHSDTVTGPVVVGVDGSPSAETALRLAFEAAAARGTELVAVRAFVPPSPVLVPREAAEAAERAALESSLAGWRERYPGVKVEALLAAGRAAKVLIGVSHTAQLVVVGSRGHGGFAGLLLGSVGQQLMQHAECPVLIAHAPSAT</sequence>
<evidence type="ECO:0000256" key="1">
    <source>
        <dbReference type="ARBA" id="ARBA00008791"/>
    </source>
</evidence>
<evidence type="ECO:0000256" key="2">
    <source>
        <dbReference type="ARBA" id="ARBA00022741"/>
    </source>
</evidence>
<dbReference type="RefSeq" id="WP_344505782.1">
    <property type="nucleotide sequence ID" value="NZ_BAAAQD010000013.1"/>
</dbReference>
<name>A0ABN2B6B1_9ACTN</name>
<organism evidence="5 6">
    <name type="scientific">Dactylosporangium maewongense</name>
    <dbReference type="NCBI Taxonomy" id="634393"/>
    <lineage>
        <taxon>Bacteria</taxon>
        <taxon>Bacillati</taxon>
        <taxon>Actinomycetota</taxon>
        <taxon>Actinomycetes</taxon>
        <taxon>Micromonosporales</taxon>
        <taxon>Micromonosporaceae</taxon>
        <taxon>Dactylosporangium</taxon>
    </lineage>
</organism>
<protein>
    <submittedName>
        <fullName evidence="5">Universal stress protein</fullName>
    </submittedName>
</protein>
<dbReference type="InterPro" id="IPR014729">
    <property type="entry name" value="Rossmann-like_a/b/a_fold"/>
</dbReference>
<keyword evidence="2" id="KW-0547">Nucleotide-binding</keyword>
<feature type="domain" description="UspA" evidence="4">
    <location>
        <begin position="3"/>
        <end position="140"/>
    </location>
</feature>
<dbReference type="Proteomes" id="UP001501470">
    <property type="component" value="Unassembled WGS sequence"/>
</dbReference>
<dbReference type="Pfam" id="PF00582">
    <property type="entry name" value="Usp"/>
    <property type="match status" value="2"/>
</dbReference>
<dbReference type="InterPro" id="IPR006016">
    <property type="entry name" value="UspA"/>
</dbReference>